<name>A0A251WYI4_9RHOB</name>
<keyword evidence="3 6" id="KW-0547">Nucleotide-binding</keyword>
<protein>
    <recommendedName>
        <fullName evidence="6">tRNA(Ile)-lysidine synthase</fullName>
        <ecNumber evidence="6">6.3.4.19</ecNumber>
    </recommendedName>
    <alternativeName>
        <fullName evidence="6">tRNA(Ile)-2-lysyl-cytidine synthase</fullName>
    </alternativeName>
    <alternativeName>
        <fullName evidence="6">tRNA(Ile)-lysidine synthetase</fullName>
    </alternativeName>
</protein>
<comment type="similarity">
    <text evidence="6">Belongs to the tRNA(Ile)-lysidine synthase family.</text>
</comment>
<keyword evidence="9" id="KW-1185">Reference proteome</keyword>
<feature type="domain" description="tRNA(Ile)-lysidine/2-thiocytidine synthase N-terminal" evidence="7">
    <location>
        <begin position="17"/>
        <end position="194"/>
    </location>
</feature>
<dbReference type="InterPro" id="IPR012094">
    <property type="entry name" value="tRNA_Ile_lys_synt"/>
</dbReference>
<comment type="subcellular location">
    <subcellularLocation>
        <location evidence="6">Cytoplasm</location>
    </subcellularLocation>
</comment>
<dbReference type="CDD" id="cd01992">
    <property type="entry name" value="TilS_N"/>
    <property type="match status" value="1"/>
</dbReference>
<evidence type="ECO:0000256" key="4">
    <source>
        <dbReference type="ARBA" id="ARBA00022840"/>
    </source>
</evidence>
<comment type="function">
    <text evidence="6">Ligates lysine onto the cytidine present at position 34 of the AUA codon-specific tRNA(Ile) that contains the anticodon CAU, in an ATP-dependent manner. Cytidine is converted to lysidine, thus changing the amino acid specificity of the tRNA from methionine to isoleucine.</text>
</comment>
<dbReference type="EC" id="6.3.4.19" evidence="6"/>
<dbReference type="AlphaFoldDB" id="A0A251WYI4"/>
<evidence type="ECO:0000259" key="7">
    <source>
        <dbReference type="Pfam" id="PF01171"/>
    </source>
</evidence>
<keyword evidence="1 6" id="KW-0436">Ligase</keyword>
<dbReference type="NCBIfam" id="TIGR02432">
    <property type="entry name" value="lysidine_TilS_N"/>
    <property type="match status" value="1"/>
</dbReference>
<evidence type="ECO:0000256" key="2">
    <source>
        <dbReference type="ARBA" id="ARBA00022694"/>
    </source>
</evidence>
<sequence length="409" mass="45338">MLLHAVGTAFARRPDTVAVAVSGGGDSMALLDLAIRAAAQQNQTVLAVTVDHGLRPEAADEARMVATFCAERGIHHDTLRWDGQADGNLMAAAREARYRLIAKWARDHDCAHVVLGHTQDDEAETFLMSLARGAGVNGLAGMDLFPTYGRVQWRRPLMSVSRAELREYLMRRNIGWVDDPTNDNDKYLRVRTRKLLPQLDAIGLNAGQISSSVHAMKMARSALEYYTIKEAEEHVVVTGGDVTLPRNFNRVMPVEIQRRLWVAILQWIGGGQYAPRTSALFELDTAILDGRNHTLNGCAIIVKDDKIHVTRELNAVHDLTCPTDEIWDRRWRLDGPHDPALTIAPVGELGIRQLDDWRAAGFSRASIISSPAIWDEKTLIAAPLAGFNDNWTAQIVAPWHPVAKHALNL</sequence>
<dbReference type="PANTHER" id="PTHR43033">
    <property type="entry name" value="TRNA(ILE)-LYSIDINE SYNTHASE-RELATED"/>
    <property type="match status" value="1"/>
</dbReference>
<dbReference type="Gene3D" id="3.40.50.620">
    <property type="entry name" value="HUPs"/>
    <property type="match status" value="1"/>
</dbReference>
<dbReference type="Proteomes" id="UP000194664">
    <property type="component" value="Unassembled WGS sequence"/>
</dbReference>
<dbReference type="EMBL" id="MSPP01000003">
    <property type="protein sequence ID" value="OUD09361.1"/>
    <property type="molecule type" value="Genomic_DNA"/>
</dbReference>
<gene>
    <name evidence="6" type="primary">tilS</name>
    <name evidence="8" type="ORF">BVC71_11105</name>
</gene>
<dbReference type="InterPro" id="IPR011063">
    <property type="entry name" value="TilS/TtcA_N"/>
</dbReference>
<dbReference type="GO" id="GO:0006400">
    <property type="term" value="P:tRNA modification"/>
    <property type="evidence" value="ECO:0007669"/>
    <property type="project" value="UniProtKB-UniRule"/>
</dbReference>
<evidence type="ECO:0000256" key="3">
    <source>
        <dbReference type="ARBA" id="ARBA00022741"/>
    </source>
</evidence>
<evidence type="ECO:0000256" key="5">
    <source>
        <dbReference type="ARBA" id="ARBA00048539"/>
    </source>
</evidence>
<accession>A0A251WYI4</accession>
<comment type="domain">
    <text evidence="6">The N-terminal region contains the highly conserved SGGXDS motif, predicted to be a P-loop motif involved in ATP binding.</text>
</comment>
<reference evidence="8 9" key="1">
    <citation type="submission" date="2016-12" db="EMBL/GenBank/DDBJ databases">
        <title>The draft genome sequence of HSLHS2.</title>
        <authorList>
            <person name="Hu D."/>
            <person name="Wang L."/>
            <person name="Shao Z."/>
        </authorList>
    </citation>
    <scope>NUCLEOTIDE SEQUENCE [LARGE SCALE GENOMIC DNA]</scope>
    <source>
        <strain evidence="8">MCCC 1A06712</strain>
    </source>
</reference>
<feature type="binding site" evidence="6">
    <location>
        <begin position="22"/>
        <end position="27"/>
    </location>
    <ligand>
        <name>ATP</name>
        <dbReference type="ChEBI" id="CHEBI:30616"/>
    </ligand>
</feature>
<dbReference type="Pfam" id="PF01171">
    <property type="entry name" value="ATP_bind_3"/>
    <property type="match status" value="1"/>
</dbReference>
<dbReference type="GO" id="GO:0005524">
    <property type="term" value="F:ATP binding"/>
    <property type="evidence" value="ECO:0007669"/>
    <property type="project" value="UniProtKB-UniRule"/>
</dbReference>
<dbReference type="PANTHER" id="PTHR43033:SF1">
    <property type="entry name" value="TRNA(ILE)-LYSIDINE SYNTHASE-RELATED"/>
    <property type="match status" value="1"/>
</dbReference>
<keyword evidence="6" id="KW-0963">Cytoplasm</keyword>
<keyword evidence="2 6" id="KW-0819">tRNA processing</keyword>
<dbReference type="InterPro" id="IPR012795">
    <property type="entry name" value="tRNA_Ile_lys_synt_N"/>
</dbReference>
<comment type="catalytic activity">
    <reaction evidence="5 6">
        <text>cytidine(34) in tRNA(Ile2) + L-lysine + ATP = lysidine(34) in tRNA(Ile2) + AMP + diphosphate + H(+)</text>
        <dbReference type="Rhea" id="RHEA:43744"/>
        <dbReference type="Rhea" id="RHEA-COMP:10625"/>
        <dbReference type="Rhea" id="RHEA-COMP:10670"/>
        <dbReference type="ChEBI" id="CHEBI:15378"/>
        <dbReference type="ChEBI" id="CHEBI:30616"/>
        <dbReference type="ChEBI" id="CHEBI:32551"/>
        <dbReference type="ChEBI" id="CHEBI:33019"/>
        <dbReference type="ChEBI" id="CHEBI:82748"/>
        <dbReference type="ChEBI" id="CHEBI:83665"/>
        <dbReference type="ChEBI" id="CHEBI:456215"/>
        <dbReference type="EC" id="6.3.4.19"/>
    </reaction>
</comment>
<comment type="caution">
    <text evidence="8">The sequence shown here is derived from an EMBL/GenBank/DDBJ whole genome shotgun (WGS) entry which is preliminary data.</text>
</comment>
<evidence type="ECO:0000256" key="1">
    <source>
        <dbReference type="ARBA" id="ARBA00022598"/>
    </source>
</evidence>
<proteinExistence type="inferred from homology"/>
<dbReference type="InterPro" id="IPR014729">
    <property type="entry name" value="Rossmann-like_a/b/a_fold"/>
</dbReference>
<keyword evidence="4 6" id="KW-0067">ATP-binding</keyword>
<dbReference type="GO" id="GO:0032267">
    <property type="term" value="F:tRNA(Ile)-lysidine synthase activity"/>
    <property type="evidence" value="ECO:0007669"/>
    <property type="project" value="UniProtKB-EC"/>
</dbReference>
<dbReference type="GO" id="GO:0005737">
    <property type="term" value="C:cytoplasm"/>
    <property type="evidence" value="ECO:0007669"/>
    <property type="project" value="UniProtKB-SubCell"/>
</dbReference>
<dbReference type="SUPFAM" id="SSF52402">
    <property type="entry name" value="Adenine nucleotide alpha hydrolases-like"/>
    <property type="match status" value="1"/>
</dbReference>
<dbReference type="HAMAP" id="MF_01161">
    <property type="entry name" value="tRNA_Ile_lys_synt"/>
    <property type="match status" value="1"/>
</dbReference>
<organism evidence="8 9">
    <name type="scientific">Marivivens niveibacter</name>
    <dbReference type="NCBI Taxonomy" id="1930667"/>
    <lineage>
        <taxon>Bacteria</taxon>
        <taxon>Pseudomonadati</taxon>
        <taxon>Pseudomonadota</taxon>
        <taxon>Alphaproteobacteria</taxon>
        <taxon>Rhodobacterales</taxon>
        <taxon>Paracoccaceae</taxon>
        <taxon>Marivivens group</taxon>
        <taxon>Marivivens</taxon>
    </lineage>
</organism>
<evidence type="ECO:0000313" key="9">
    <source>
        <dbReference type="Proteomes" id="UP000194664"/>
    </source>
</evidence>
<evidence type="ECO:0000313" key="8">
    <source>
        <dbReference type="EMBL" id="OUD09361.1"/>
    </source>
</evidence>
<evidence type="ECO:0000256" key="6">
    <source>
        <dbReference type="HAMAP-Rule" id="MF_01161"/>
    </source>
</evidence>